<dbReference type="InterPro" id="IPR002227">
    <property type="entry name" value="Tyrosinase_Cu-bd"/>
</dbReference>
<keyword evidence="1" id="KW-0479">Metal-binding</keyword>
<organism evidence="6 7">
    <name type="scientific">Podospora fimiseda</name>
    <dbReference type="NCBI Taxonomy" id="252190"/>
    <lineage>
        <taxon>Eukaryota</taxon>
        <taxon>Fungi</taxon>
        <taxon>Dikarya</taxon>
        <taxon>Ascomycota</taxon>
        <taxon>Pezizomycotina</taxon>
        <taxon>Sordariomycetes</taxon>
        <taxon>Sordariomycetidae</taxon>
        <taxon>Sordariales</taxon>
        <taxon>Podosporaceae</taxon>
        <taxon>Podospora</taxon>
    </lineage>
</organism>
<feature type="chain" id="PRO_5043008786" evidence="3">
    <location>
        <begin position="19"/>
        <end position="402"/>
    </location>
</feature>
<dbReference type="PANTHER" id="PTHR11474:SF125">
    <property type="entry name" value="N-ACETYL-6-HYDROXYTRYPTOPHAN OXIDASE IVOB-RELATED"/>
    <property type="match status" value="1"/>
</dbReference>
<proteinExistence type="predicted"/>
<evidence type="ECO:0000313" key="7">
    <source>
        <dbReference type="Proteomes" id="UP001301958"/>
    </source>
</evidence>
<reference evidence="6" key="2">
    <citation type="submission" date="2023-05" db="EMBL/GenBank/DDBJ databases">
        <authorList>
            <consortium name="Lawrence Berkeley National Laboratory"/>
            <person name="Steindorff A."/>
            <person name="Hensen N."/>
            <person name="Bonometti L."/>
            <person name="Westerberg I."/>
            <person name="Brannstrom I.O."/>
            <person name="Guillou S."/>
            <person name="Cros-Aarteil S."/>
            <person name="Calhoun S."/>
            <person name="Haridas S."/>
            <person name="Kuo A."/>
            <person name="Mondo S."/>
            <person name="Pangilinan J."/>
            <person name="Riley R."/>
            <person name="Labutti K."/>
            <person name="Andreopoulos B."/>
            <person name="Lipzen A."/>
            <person name="Chen C."/>
            <person name="Yanf M."/>
            <person name="Daum C."/>
            <person name="Ng V."/>
            <person name="Clum A."/>
            <person name="Ohm R."/>
            <person name="Martin F."/>
            <person name="Silar P."/>
            <person name="Natvig D."/>
            <person name="Lalanne C."/>
            <person name="Gautier V."/>
            <person name="Ament-Velasquez S.L."/>
            <person name="Kruys A."/>
            <person name="Hutchinson M.I."/>
            <person name="Powell A.J."/>
            <person name="Barry K."/>
            <person name="Miller A.N."/>
            <person name="Grigoriev I.V."/>
            <person name="Debuchy R."/>
            <person name="Gladieux P."/>
            <person name="Thoren M.H."/>
            <person name="Johannesson H."/>
        </authorList>
    </citation>
    <scope>NUCLEOTIDE SEQUENCE</scope>
    <source>
        <strain evidence="6">CBS 990.96</strain>
    </source>
</reference>
<dbReference type="GO" id="GO:0016491">
    <property type="term" value="F:oxidoreductase activity"/>
    <property type="evidence" value="ECO:0007669"/>
    <property type="project" value="UniProtKB-KW"/>
</dbReference>
<dbReference type="AlphaFoldDB" id="A0AAN6YMX6"/>
<dbReference type="PRINTS" id="PR00092">
    <property type="entry name" value="TYROSINASE"/>
</dbReference>
<protein>
    <submittedName>
        <fullName evidence="6">Tyrosinase</fullName>
    </submittedName>
</protein>
<keyword evidence="3" id="KW-0732">Signal</keyword>
<dbReference type="EMBL" id="MU865484">
    <property type="protein sequence ID" value="KAK4222214.1"/>
    <property type="molecule type" value="Genomic_DNA"/>
</dbReference>
<evidence type="ECO:0000256" key="2">
    <source>
        <dbReference type="ARBA" id="ARBA00023002"/>
    </source>
</evidence>
<feature type="signal peptide" evidence="3">
    <location>
        <begin position="1"/>
        <end position="18"/>
    </location>
</feature>
<dbReference type="Pfam" id="PF00264">
    <property type="entry name" value="Tyrosinase"/>
    <property type="match status" value="1"/>
</dbReference>
<keyword evidence="7" id="KW-1185">Reference proteome</keyword>
<feature type="domain" description="Tyrosinase copper-binding" evidence="4">
    <location>
        <begin position="122"/>
        <end position="139"/>
    </location>
</feature>
<evidence type="ECO:0000259" key="5">
    <source>
        <dbReference type="PROSITE" id="PS00498"/>
    </source>
</evidence>
<name>A0AAN6YMX6_9PEZI</name>
<feature type="domain" description="Tyrosinase copper-binding" evidence="5">
    <location>
        <begin position="318"/>
        <end position="329"/>
    </location>
</feature>
<evidence type="ECO:0000313" key="6">
    <source>
        <dbReference type="EMBL" id="KAK4222214.1"/>
    </source>
</evidence>
<dbReference type="InterPro" id="IPR008922">
    <property type="entry name" value="Di-copper_centre_dom_sf"/>
</dbReference>
<dbReference type="PANTHER" id="PTHR11474">
    <property type="entry name" value="TYROSINASE FAMILY MEMBER"/>
    <property type="match status" value="1"/>
</dbReference>
<gene>
    <name evidence="6" type="ORF">QBC38DRAFT_539705</name>
</gene>
<evidence type="ECO:0000256" key="3">
    <source>
        <dbReference type="SAM" id="SignalP"/>
    </source>
</evidence>
<accession>A0AAN6YMX6</accession>
<dbReference type="PROSITE" id="PS00497">
    <property type="entry name" value="TYROSINASE_1"/>
    <property type="match status" value="1"/>
</dbReference>
<dbReference type="Gene3D" id="1.10.1280.10">
    <property type="entry name" value="Di-copper center containing domain from catechol oxidase"/>
    <property type="match status" value="1"/>
</dbReference>
<dbReference type="InterPro" id="IPR050316">
    <property type="entry name" value="Tyrosinase/Hemocyanin"/>
</dbReference>
<evidence type="ECO:0000259" key="4">
    <source>
        <dbReference type="PROSITE" id="PS00497"/>
    </source>
</evidence>
<reference evidence="6" key="1">
    <citation type="journal article" date="2023" name="Mol. Phylogenet. Evol.">
        <title>Genome-scale phylogeny and comparative genomics of the fungal order Sordariales.</title>
        <authorList>
            <person name="Hensen N."/>
            <person name="Bonometti L."/>
            <person name="Westerberg I."/>
            <person name="Brannstrom I.O."/>
            <person name="Guillou S."/>
            <person name="Cros-Aarteil S."/>
            <person name="Calhoun S."/>
            <person name="Haridas S."/>
            <person name="Kuo A."/>
            <person name="Mondo S."/>
            <person name="Pangilinan J."/>
            <person name="Riley R."/>
            <person name="LaButti K."/>
            <person name="Andreopoulos B."/>
            <person name="Lipzen A."/>
            <person name="Chen C."/>
            <person name="Yan M."/>
            <person name="Daum C."/>
            <person name="Ng V."/>
            <person name="Clum A."/>
            <person name="Steindorff A."/>
            <person name="Ohm R.A."/>
            <person name="Martin F."/>
            <person name="Silar P."/>
            <person name="Natvig D.O."/>
            <person name="Lalanne C."/>
            <person name="Gautier V."/>
            <person name="Ament-Velasquez S.L."/>
            <person name="Kruys A."/>
            <person name="Hutchinson M.I."/>
            <person name="Powell A.J."/>
            <person name="Barry K."/>
            <person name="Miller A.N."/>
            <person name="Grigoriev I.V."/>
            <person name="Debuchy R."/>
            <person name="Gladieux P."/>
            <person name="Hiltunen Thoren M."/>
            <person name="Johannesson H."/>
        </authorList>
    </citation>
    <scope>NUCLEOTIDE SEQUENCE</scope>
    <source>
        <strain evidence="6">CBS 990.96</strain>
    </source>
</reference>
<keyword evidence="2" id="KW-0560">Oxidoreductase</keyword>
<comment type="caution">
    <text evidence="6">The sequence shown here is derived from an EMBL/GenBank/DDBJ whole genome shotgun (WGS) entry which is preliminary data.</text>
</comment>
<dbReference type="GO" id="GO:0046872">
    <property type="term" value="F:metal ion binding"/>
    <property type="evidence" value="ECO:0007669"/>
    <property type="project" value="UniProtKB-KW"/>
</dbReference>
<dbReference type="SUPFAM" id="SSF48056">
    <property type="entry name" value="Di-copper centre-containing domain"/>
    <property type="match status" value="1"/>
</dbReference>
<evidence type="ECO:0000256" key="1">
    <source>
        <dbReference type="ARBA" id="ARBA00022723"/>
    </source>
</evidence>
<sequence length="402" mass="44007">MRSSSVLLSLAGSTLISASKCAPRSSYTPASTADTDALAAEALSRLTAHADLDNLSQPCNSNNIARRREWGALSAAERKEYIAAVNCLMTLPSIHDPIQVPGAKTRYDDFVAVHINQTFEIHGTANFLSWHRYLTWTYEKALREECGYTGYQPYWNWGKYAHDPVNSPIFDGSDTSMGGNGAFYPHNCTAALNTGLERDCIPPGEGGGCVESGPFSNLTVNMGLLAVSLDADNIETDNSQGPFGYHPRCLRRDISSWVSSQWSREIDTLELLTNYTTILDFQNRMQGDFVTGYFGVHTAGHFTIGGDPGGDFFASNGDPAFYLHHGMIDRVWWIWQNLDPATRTNAIAGTITIFDTPPSRNGTLEDILDMGINNALAEGPKTIAELMSTVGEEGSPLCYVYE</sequence>
<dbReference type="Proteomes" id="UP001301958">
    <property type="component" value="Unassembled WGS sequence"/>
</dbReference>
<dbReference type="PROSITE" id="PS00498">
    <property type="entry name" value="TYROSINASE_2"/>
    <property type="match status" value="1"/>
</dbReference>